<dbReference type="EMBL" id="BMDY01000033">
    <property type="protein sequence ID" value="GGB20192.1"/>
    <property type="molecule type" value="Genomic_DNA"/>
</dbReference>
<dbReference type="PANTHER" id="PTHR37625:SF4">
    <property type="entry name" value="OUTER MEMBRANE LIPOPROTEIN"/>
    <property type="match status" value="1"/>
</dbReference>
<gene>
    <name evidence="1" type="ORF">GCM10007414_37010</name>
</gene>
<dbReference type="PANTHER" id="PTHR37625">
    <property type="entry name" value="OUTER MEMBRANE LIPOPROTEIN-RELATED"/>
    <property type="match status" value="1"/>
</dbReference>
<organism evidence="1 2">
    <name type="scientific">Agarivorans gilvus</name>
    <dbReference type="NCBI Taxonomy" id="680279"/>
    <lineage>
        <taxon>Bacteria</taxon>
        <taxon>Pseudomonadati</taxon>
        <taxon>Pseudomonadota</taxon>
        <taxon>Gammaproteobacteria</taxon>
        <taxon>Alteromonadales</taxon>
        <taxon>Alteromonadaceae</taxon>
        <taxon>Agarivorans</taxon>
    </lineage>
</organism>
<dbReference type="PROSITE" id="PS51257">
    <property type="entry name" value="PROKAR_LIPOPROTEIN"/>
    <property type="match status" value="1"/>
</dbReference>
<dbReference type="Gene3D" id="2.60.40.4150">
    <property type="entry name" value="Type VI secretion system, lipoprotein SciN"/>
    <property type="match status" value="1"/>
</dbReference>
<reference evidence="2" key="1">
    <citation type="journal article" date="2019" name="Int. J. Syst. Evol. Microbiol.">
        <title>The Global Catalogue of Microorganisms (GCM) 10K type strain sequencing project: providing services to taxonomists for standard genome sequencing and annotation.</title>
        <authorList>
            <consortium name="The Broad Institute Genomics Platform"/>
            <consortium name="The Broad Institute Genome Sequencing Center for Infectious Disease"/>
            <person name="Wu L."/>
            <person name="Ma J."/>
        </authorList>
    </citation>
    <scope>NUCLEOTIDE SEQUENCE [LARGE SCALE GENOMIC DNA]</scope>
    <source>
        <strain evidence="2">CGMCC 1.10131</strain>
    </source>
</reference>
<sequence>MSNIGKLVLSALLSISILGCTVANYVVEPYSKLQFHVAENVNPDITGRASPVVVKVFELSSRTLFDSQDFFALYDDASSVLGPDLINRTEFEFEPGSEHEYKLSLMPGVRYAGVLVAYRDIDTASWREVVAVNPTEYKTFDIHVGELAVFVGNP</sequence>
<keyword evidence="2" id="KW-1185">Reference proteome</keyword>
<keyword evidence="1" id="KW-0449">Lipoprotein</keyword>
<dbReference type="Proteomes" id="UP000651977">
    <property type="component" value="Unassembled WGS sequence"/>
</dbReference>
<evidence type="ECO:0000313" key="2">
    <source>
        <dbReference type="Proteomes" id="UP000651977"/>
    </source>
</evidence>
<dbReference type="InterPro" id="IPR038706">
    <property type="entry name" value="Type_VI_SciN-like_sf"/>
</dbReference>
<accession>A0ABQ1I605</accession>
<comment type="caution">
    <text evidence="1">The sequence shown here is derived from an EMBL/GenBank/DDBJ whole genome shotgun (WGS) entry which is preliminary data.</text>
</comment>
<protein>
    <submittedName>
        <fullName evidence="1">Type VI secretion lipoprotein</fullName>
    </submittedName>
</protein>
<dbReference type="Pfam" id="PF12790">
    <property type="entry name" value="T6SS-SciN"/>
    <property type="match status" value="1"/>
</dbReference>
<evidence type="ECO:0000313" key="1">
    <source>
        <dbReference type="EMBL" id="GGB20192.1"/>
    </source>
</evidence>
<proteinExistence type="predicted"/>
<dbReference type="NCBIfam" id="TIGR03352">
    <property type="entry name" value="VI_chp_3"/>
    <property type="match status" value="1"/>
</dbReference>
<dbReference type="RefSeq" id="WP_055733322.1">
    <property type="nucleotide sequence ID" value="NZ_BMDY01000033.1"/>
</dbReference>
<name>A0ABQ1I605_9ALTE</name>
<dbReference type="InterPro" id="IPR017734">
    <property type="entry name" value="T6SS_SciN"/>
</dbReference>